<evidence type="ECO:0008006" key="4">
    <source>
        <dbReference type="Google" id="ProtNLM"/>
    </source>
</evidence>
<evidence type="ECO:0000256" key="1">
    <source>
        <dbReference type="SAM" id="SignalP"/>
    </source>
</evidence>
<reference evidence="2 3" key="1">
    <citation type="submission" date="2024-09" db="EMBL/GenBank/DDBJ databases">
        <authorList>
            <person name="Sun Q."/>
            <person name="Mori K."/>
        </authorList>
    </citation>
    <scope>NUCLEOTIDE SEQUENCE [LARGE SCALE GENOMIC DNA]</scope>
    <source>
        <strain evidence="2 3">TBRC 2205</strain>
    </source>
</reference>
<organism evidence="2 3">
    <name type="scientific">Plantactinospora siamensis</name>
    <dbReference type="NCBI Taxonomy" id="555372"/>
    <lineage>
        <taxon>Bacteria</taxon>
        <taxon>Bacillati</taxon>
        <taxon>Actinomycetota</taxon>
        <taxon>Actinomycetes</taxon>
        <taxon>Micromonosporales</taxon>
        <taxon>Micromonosporaceae</taxon>
        <taxon>Plantactinospora</taxon>
    </lineage>
</organism>
<proteinExistence type="predicted"/>
<evidence type="ECO:0000313" key="2">
    <source>
        <dbReference type="EMBL" id="MFC0563952.1"/>
    </source>
</evidence>
<dbReference type="RefSeq" id="WP_377336893.1">
    <property type="nucleotide sequence ID" value="NZ_JBHLUE010000004.1"/>
</dbReference>
<feature type="chain" id="PRO_5045455281" description="Secreted protein" evidence="1">
    <location>
        <begin position="30"/>
        <end position="180"/>
    </location>
</feature>
<keyword evidence="1" id="KW-0732">Signal</keyword>
<sequence length="180" mass="18172">MARIFRRKATMVAVGALAVALLGGGVAAAAPNGNSGPARVAQPGGGAKLGAGAFVQPPVSKAEAVAAKAALAPAAADELLPPTSARTEWAVVESNGSLVRGFHAVSAQRFSTGLYEVIFNHNVRRAAYVATTGFTGSEFIPPPGTAVTVGRTGIPNGVFIAVYDQNGALVDRAFHLAVHS</sequence>
<feature type="signal peptide" evidence="1">
    <location>
        <begin position="1"/>
        <end position="29"/>
    </location>
</feature>
<keyword evidence="3" id="KW-1185">Reference proteome</keyword>
<comment type="caution">
    <text evidence="2">The sequence shown here is derived from an EMBL/GenBank/DDBJ whole genome shotgun (WGS) entry which is preliminary data.</text>
</comment>
<accession>A0ABV6NT69</accession>
<dbReference type="EMBL" id="JBHLUE010000004">
    <property type="protein sequence ID" value="MFC0563952.1"/>
    <property type="molecule type" value="Genomic_DNA"/>
</dbReference>
<gene>
    <name evidence="2" type="ORF">ACFFHU_07195</name>
</gene>
<name>A0ABV6NT69_9ACTN</name>
<protein>
    <recommendedName>
        <fullName evidence="4">Secreted protein</fullName>
    </recommendedName>
</protein>
<dbReference type="Proteomes" id="UP001589894">
    <property type="component" value="Unassembled WGS sequence"/>
</dbReference>
<evidence type="ECO:0000313" key="3">
    <source>
        <dbReference type="Proteomes" id="UP001589894"/>
    </source>
</evidence>